<protein>
    <submittedName>
        <fullName evidence="2">Uncharacterized protein</fullName>
    </submittedName>
</protein>
<proteinExistence type="predicted"/>
<keyword evidence="3" id="KW-1185">Reference proteome</keyword>
<dbReference type="InParanoid" id="A0A078AHS7"/>
<evidence type="ECO:0000256" key="1">
    <source>
        <dbReference type="SAM" id="MobiDB-lite"/>
    </source>
</evidence>
<feature type="region of interest" description="Disordered" evidence="1">
    <location>
        <begin position="1"/>
        <end position="36"/>
    </location>
</feature>
<sequence>MDRKGGSNKGGAIKRSNSKESVTSKASVKTTSTVKSQKYADKANGTLYEVFKQFDGGKIDAEGFIKQVEGTVGIPATPEFISYIRTSKYTKCDYSKIAQSLNFNKDQRSNATYNPPMNPYDMNFHRGKHDKKAGDGGASQNAFQERMAKTIQDYTKGSMNVNEFRSKLSEVNVPIDSNIDKLIRKHESGDFQTYNTFGKEIFRKLNGDEFYNRVDKINMNNKTIVSPEKTGKGHFAMADEINQPKSRDIDNLHIEQQERHLGSVYVPKKGTSKIQGVNQLQSSIGGIIKVEDNRRQDNQSDTRSVMSNKQRFDYRDRTGADIFNFSNVQEDSGAQGKRKNTSHQAVQNNGNLTYWDK</sequence>
<evidence type="ECO:0000313" key="2">
    <source>
        <dbReference type="EMBL" id="CDW81804.1"/>
    </source>
</evidence>
<dbReference type="EMBL" id="CCKQ01010291">
    <property type="protein sequence ID" value="CDW81804.1"/>
    <property type="molecule type" value="Genomic_DNA"/>
</dbReference>
<dbReference type="Proteomes" id="UP000039865">
    <property type="component" value="Unassembled WGS sequence"/>
</dbReference>
<accession>A0A078AHS7</accession>
<reference evidence="2 3" key="1">
    <citation type="submission" date="2014-06" db="EMBL/GenBank/DDBJ databases">
        <authorList>
            <person name="Swart Estienne"/>
        </authorList>
    </citation>
    <scope>NUCLEOTIDE SEQUENCE [LARGE SCALE GENOMIC DNA]</scope>
    <source>
        <strain evidence="2 3">130c</strain>
    </source>
</reference>
<dbReference type="AlphaFoldDB" id="A0A078AHS7"/>
<organism evidence="2 3">
    <name type="scientific">Stylonychia lemnae</name>
    <name type="common">Ciliate</name>
    <dbReference type="NCBI Taxonomy" id="5949"/>
    <lineage>
        <taxon>Eukaryota</taxon>
        <taxon>Sar</taxon>
        <taxon>Alveolata</taxon>
        <taxon>Ciliophora</taxon>
        <taxon>Intramacronucleata</taxon>
        <taxon>Spirotrichea</taxon>
        <taxon>Stichotrichia</taxon>
        <taxon>Sporadotrichida</taxon>
        <taxon>Oxytrichidae</taxon>
        <taxon>Stylonychinae</taxon>
        <taxon>Stylonychia</taxon>
    </lineage>
</organism>
<feature type="compositionally biased region" description="Low complexity" evidence="1">
    <location>
        <begin position="19"/>
        <end position="36"/>
    </location>
</feature>
<gene>
    <name evidence="2" type="primary">Contig12931.g13795</name>
    <name evidence="2" type="ORF">STYLEM_10828</name>
</gene>
<name>A0A078AHS7_STYLE</name>
<evidence type="ECO:0000313" key="3">
    <source>
        <dbReference type="Proteomes" id="UP000039865"/>
    </source>
</evidence>